<feature type="domain" description="DUF7033" evidence="1">
    <location>
        <begin position="100"/>
        <end position="187"/>
    </location>
</feature>
<gene>
    <name evidence="2" type="ORF">F5613_000369</name>
</gene>
<evidence type="ECO:0000259" key="1">
    <source>
        <dbReference type="Pfam" id="PF23019"/>
    </source>
</evidence>
<comment type="caution">
    <text evidence="2">The sequence shown here is derived from an EMBL/GenBank/DDBJ whole genome shotgun (WGS) entry which is preliminary data.</text>
</comment>
<dbReference type="AlphaFoldDB" id="A0A8E2D6I8"/>
<proteinExistence type="predicted"/>
<protein>
    <recommendedName>
        <fullName evidence="1">DUF7033 domain-containing protein</fullName>
    </recommendedName>
</protein>
<evidence type="ECO:0000313" key="2">
    <source>
        <dbReference type="EMBL" id="NYI48324.1"/>
    </source>
</evidence>
<dbReference type="InterPro" id="IPR054297">
    <property type="entry name" value="DUF7033"/>
</dbReference>
<dbReference type="Proteomes" id="UP000574332">
    <property type="component" value="Unassembled WGS sequence"/>
</dbReference>
<dbReference type="Pfam" id="PF23019">
    <property type="entry name" value="DUF7033"/>
    <property type="match status" value="1"/>
</dbReference>
<dbReference type="RefSeq" id="WP_246303315.1">
    <property type="nucleotide sequence ID" value="NZ_JACCCY010000001.1"/>
</dbReference>
<name>A0A8E2D6I8_9PORP</name>
<sequence>MMSEMITERFKLNEETIRYIIHFLIAVKVPDEVYNAVGYTADKDLYKNYNIIINPSLFFHEKIYGTHSNLPILPLKQIEGVPLLYGKPQTFWAGETLIVYADIIASAFFMLSRYEEMVRPAVRDEHGRFPGKESIAGRMGFINRPIVDEYGKILRRWLRSTGFEIPEPGKAIKKIYLTHDLDMPFFCRSWKSVIRELMRGTNALSLLRIRTGQPEADPFYTFPWFDIQARKLQLTVGNKRCKSILFVRAGGSTPQDKPHYKLKSHPIRKLLTASINNNISIGLHSSYEAGINPGLIAQEHNNLENAIIQPVKYNRHHYLSSRDPRDMEELEKAGITDDFTMGYADVAGFRLGTTRPVRRIDPYTGIVNSLKLHSITVMDCTLNEQKYMNMTSQEAEVYCIDLIDKVKEMNGELVLLWHNNLVTDNPQLTRTVPWLRSLYSKLIEHLMINA</sequence>
<keyword evidence="3" id="KW-1185">Reference proteome</keyword>
<reference evidence="2 3" key="1">
    <citation type="submission" date="2020-07" db="EMBL/GenBank/DDBJ databases">
        <title>Genomic Encyclopedia of Type Strains, Phase IV (KMG-IV): sequencing the most valuable type-strain genomes for metagenomic binning, comparative biology and taxonomic classification.</title>
        <authorList>
            <person name="Goeker M."/>
        </authorList>
    </citation>
    <scope>NUCLEOTIDE SEQUENCE [LARGE SCALE GENOMIC DNA]</scope>
    <source>
        <strain evidence="2 3">DSM 23697</strain>
    </source>
</reference>
<organism evidence="2 3">
    <name type="scientific">Macellibacteroides fermentans</name>
    <dbReference type="NCBI Taxonomy" id="879969"/>
    <lineage>
        <taxon>Bacteria</taxon>
        <taxon>Pseudomonadati</taxon>
        <taxon>Bacteroidota</taxon>
        <taxon>Bacteroidia</taxon>
        <taxon>Bacteroidales</taxon>
        <taxon>Porphyromonadaceae</taxon>
        <taxon>Macellibacteroides</taxon>
    </lineage>
</organism>
<dbReference type="CDD" id="cd10931">
    <property type="entry name" value="CE4_u7"/>
    <property type="match status" value="1"/>
</dbReference>
<dbReference type="EMBL" id="JACCCY010000001">
    <property type="protein sequence ID" value="NYI48324.1"/>
    <property type="molecule type" value="Genomic_DNA"/>
</dbReference>
<accession>A0A8E2D6I8</accession>
<evidence type="ECO:0000313" key="3">
    <source>
        <dbReference type="Proteomes" id="UP000574332"/>
    </source>
</evidence>